<dbReference type="Proteomes" id="UP001156216">
    <property type="component" value="Chromosome"/>
</dbReference>
<dbReference type="EMBL" id="CP083681">
    <property type="protein sequence ID" value="UYU70840.1"/>
    <property type="molecule type" value="Genomic_DNA"/>
</dbReference>
<protein>
    <submittedName>
        <fullName evidence="1">Uncharacterized protein</fullName>
    </submittedName>
</protein>
<dbReference type="AlphaFoldDB" id="A0AA46YXK5"/>
<dbReference type="RefSeq" id="WP_132062894.1">
    <property type="nucleotide sequence ID" value="NZ_CP072242.1"/>
</dbReference>
<evidence type="ECO:0000313" key="1">
    <source>
        <dbReference type="EMBL" id="UYU70840.1"/>
    </source>
</evidence>
<reference evidence="1" key="1">
    <citation type="submission" date="2021-06" db="EMBL/GenBank/DDBJ databases">
        <title>Interrogation of the integrated mobile genetic elements in gut-associated Bacteroides with a consensus prediction approach.</title>
        <authorList>
            <person name="Campbell D.E."/>
            <person name="Leigh J.R."/>
            <person name="Kim T."/>
            <person name="England W."/>
            <person name="Whitaker R.J."/>
            <person name="Degnan P.H."/>
        </authorList>
    </citation>
    <scope>NUCLEOTIDE SEQUENCE</scope>
    <source>
        <strain evidence="1">VPI-BTDOT2</strain>
    </source>
</reference>
<evidence type="ECO:0000313" key="2">
    <source>
        <dbReference type="Proteomes" id="UP001156216"/>
    </source>
</evidence>
<gene>
    <name evidence="1" type="ORF">KQP59_21585</name>
</gene>
<sequence length="205" mass="22534">MENSIKAFQGRSFSVTLQSMIGSTNYGWCLTSLPSCFVLTGQVNRPTVRGIGPVNQVFYFMTVGMPKSGNTAALSFGMFNLSHVSYPFKAEKTVDIQVEITPCNTKDSIASDSRFVKYSENAAFCGDTSQEILAALKYGYPVVKYGYPISNDCCCDDDCCASFKYGYPISAHKYGYPVVFKYGYPMGDDCCDDGCCTSLKYGFPK</sequence>
<proteinExistence type="predicted"/>
<organism evidence="1 2">
    <name type="scientific">Bacteroides thetaiotaomicron</name>
    <dbReference type="NCBI Taxonomy" id="818"/>
    <lineage>
        <taxon>Bacteria</taxon>
        <taxon>Pseudomonadati</taxon>
        <taxon>Bacteroidota</taxon>
        <taxon>Bacteroidia</taxon>
        <taxon>Bacteroidales</taxon>
        <taxon>Bacteroidaceae</taxon>
        <taxon>Bacteroides</taxon>
    </lineage>
</organism>
<accession>A0AA46YXK5</accession>
<name>A0AA46YXK5_BACT4</name>